<sequence length="578" mass="64102">MITFTSYHKIIKETQKIAMWRCMLIFINIILIGATILEVKQVVAVVNGVPLKTSSRWIVNKNGERVKLACLNWVSHLDAVVAEGLSKKPVGVISSGIKSMGFNCVRLTWPILLVTNETLSSLTVRESFQNLGLLESISGFQSNNPSIIDLSLIQAFQAVVKSLGDNNVMVILDNHITQPGWCCSGSDGNGFFGDQYFDPNLWTTGLTKMATLFRGVTNVVGMSLRNELRGPKQNVDDWYRYMVQGAEAVHAANPDVLVILSGLNFDKDLSFLAKRPVSLTFTGKLVFEAHWYGFTDGEAWVSGNPNQVCGQVAGNMKRMSGYLVDQGWPLFVSEFGVDLRGTNVNDNRYLNCFIAYAAELDLDWALWTLVGSYYFRQGVIGMEEFYGIINWDWSQVRNASFLHRIASLQLPFRGPGITIGNPHKLIFHPLTGLCVIRKSLLEPLELGPCSLSDGWNYTPQKVLSIKGTYYCIQAQKEGMPATLSILCSNPNSQWDMISDSKLHLSSKTSSGSTDVCLDVNEKNVIVTNACKCLSNDKSCDPASQWFKLIDSGRRSSSSTSTLSELNLLEIFMTPLNSK</sequence>
<protein>
    <submittedName>
        <fullName evidence="1">Uncharacterized protein</fullName>
    </submittedName>
</protein>
<accession>A0ACB0M9U0</accession>
<proteinExistence type="predicted"/>
<evidence type="ECO:0000313" key="2">
    <source>
        <dbReference type="Proteomes" id="UP001177021"/>
    </source>
</evidence>
<name>A0ACB0M9U0_TRIPR</name>
<comment type="caution">
    <text evidence="1">The sequence shown here is derived from an EMBL/GenBank/DDBJ whole genome shotgun (WGS) entry which is preliminary data.</text>
</comment>
<keyword evidence="2" id="KW-1185">Reference proteome</keyword>
<gene>
    <name evidence="1" type="ORF">MILVUS5_LOCUS39718</name>
</gene>
<dbReference type="EMBL" id="CASHSV030000823">
    <property type="protein sequence ID" value="CAJ2677154.1"/>
    <property type="molecule type" value="Genomic_DNA"/>
</dbReference>
<reference evidence="1" key="1">
    <citation type="submission" date="2023-10" db="EMBL/GenBank/DDBJ databases">
        <authorList>
            <person name="Rodriguez Cubillos JULIANA M."/>
            <person name="De Vega J."/>
        </authorList>
    </citation>
    <scope>NUCLEOTIDE SEQUENCE</scope>
</reference>
<organism evidence="1 2">
    <name type="scientific">Trifolium pratense</name>
    <name type="common">Red clover</name>
    <dbReference type="NCBI Taxonomy" id="57577"/>
    <lineage>
        <taxon>Eukaryota</taxon>
        <taxon>Viridiplantae</taxon>
        <taxon>Streptophyta</taxon>
        <taxon>Embryophyta</taxon>
        <taxon>Tracheophyta</taxon>
        <taxon>Spermatophyta</taxon>
        <taxon>Magnoliopsida</taxon>
        <taxon>eudicotyledons</taxon>
        <taxon>Gunneridae</taxon>
        <taxon>Pentapetalae</taxon>
        <taxon>rosids</taxon>
        <taxon>fabids</taxon>
        <taxon>Fabales</taxon>
        <taxon>Fabaceae</taxon>
        <taxon>Papilionoideae</taxon>
        <taxon>50 kb inversion clade</taxon>
        <taxon>NPAAA clade</taxon>
        <taxon>Hologalegina</taxon>
        <taxon>IRL clade</taxon>
        <taxon>Trifolieae</taxon>
        <taxon>Trifolium</taxon>
    </lineage>
</organism>
<dbReference type="Proteomes" id="UP001177021">
    <property type="component" value="Unassembled WGS sequence"/>
</dbReference>
<evidence type="ECO:0000313" key="1">
    <source>
        <dbReference type="EMBL" id="CAJ2677154.1"/>
    </source>
</evidence>